<name>A0A1H9RD26_9BACI</name>
<protein>
    <submittedName>
        <fullName evidence="1">Uncharacterized protein</fullName>
    </submittedName>
</protein>
<dbReference type="AlphaFoldDB" id="A0A1H9RD26"/>
<sequence length="106" mass="12704">MAKELFYVAWHGGSYIRLQPVKTDTRTVQYEVEADEQEKQQLEQLIAQVNKNDVIQEHIFVRPFDEYQDDLDKSEFQDEVRELFQLIYELGTEKTRDYLKNLDDAN</sequence>
<keyword evidence="2" id="KW-1185">Reference proteome</keyword>
<dbReference type="RefSeq" id="WP_093047853.1">
    <property type="nucleotide sequence ID" value="NZ_FOGT01000003.1"/>
</dbReference>
<proteinExistence type="predicted"/>
<dbReference type="STRING" id="1601833.SAMN05518684_10393"/>
<accession>A0A1H9RD26</accession>
<evidence type="ECO:0000313" key="1">
    <source>
        <dbReference type="EMBL" id="SER70636.1"/>
    </source>
</evidence>
<evidence type="ECO:0000313" key="2">
    <source>
        <dbReference type="Proteomes" id="UP000198571"/>
    </source>
</evidence>
<gene>
    <name evidence="1" type="ORF">SAMN05518684_10393</name>
</gene>
<reference evidence="2" key="1">
    <citation type="submission" date="2016-10" db="EMBL/GenBank/DDBJ databases">
        <authorList>
            <person name="Varghese N."/>
            <person name="Submissions S."/>
        </authorList>
    </citation>
    <scope>NUCLEOTIDE SEQUENCE [LARGE SCALE GENOMIC DNA]</scope>
    <source>
        <strain evidence="2">S9</strain>
    </source>
</reference>
<dbReference type="EMBL" id="FOGT01000003">
    <property type="protein sequence ID" value="SER70636.1"/>
    <property type="molecule type" value="Genomic_DNA"/>
</dbReference>
<organism evidence="1 2">
    <name type="scientific">Salipaludibacillus aurantiacus</name>
    <dbReference type="NCBI Taxonomy" id="1601833"/>
    <lineage>
        <taxon>Bacteria</taxon>
        <taxon>Bacillati</taxon>
        <taxon>Bacillota</taxon>
        <taxon>Bacilli</taxon>
        <taxon>Bacillales</taxon>
        <taxon>Bacillaceae</taxon>
    </lineage>
</organism>
<dbReference type="OrthoDB" id="2706506at2"/>
<dbReference type="Proteomes" id="UP000198571">
    <property type="component" value="Unassembled WGS sequence"/>
</dbReference>